<dbReference type="OrthoDB" id="1702799at2759"/>
<evidence type="ECO:0000313" key="2">
    <source>
        <dbReference type="EMBL" id="CAA0833851.1"/>
    </source>
</evidence>
<protein>
    <submittedName>
        <fullName evidence="2">Uncharacterized protein</fullName>
    </submittedName>
</protein>
<comment type="caution">
    <text evidence="2">The sequence shown here is derived from an EMBL/GenBank/DDBJ whole genome shotgun (WGS) entry which is preliminary data.</text>
</comment>
<feature type="compositionally biased region" description="Basic and acidic residues" evidence="1">
    <location>
        <begin position="45"/>
        <end position="74"/>
    </location>
</feature>
<dbReference type="EMBL" id="CACSLK010027842">
    <property type="protein sequence ID" value="CAA0833851.1"/>
    <property type="molecule type" value="Genomic_DNA"/>
</dbReference>
<dbReference type="PANTHER" id="PTHR36410">
    <property type="entry name" value="EXPRESSED PROTEIN"/>
    <property type="match status" value="1"/>
</dbReference>
<proteinExistence type="predicted"/>
<sequence>MINALRSTRRQQHYIPVFSCSNLPNHTITRKPSGLRFASSGSEPNRTDSSDEMDQEKSPAKEMDQKKSPEKSNIRDTMSSMGEGYATRSDEEGFGGIYGGNQYLGKDDEEENILMRVKGVK</sequence>
<evidence type="ECO:0000313" key="3">
    <source>
        <dbReference type="Proteomes" id="UP001153555"/>
    </source>
</evidence>
<gene>
    <name evidence="2" type="ORF">SHERM_29107</name>
</gene>
<name>A0A9N7NGF0_STRHE</name>
<reference evidence="2" key="1">
    <citation type="submission" date="2019-12" db="EMBL/GenBank/DDBJ databases">
        <authorList>
            <person name="Scholes J."/>
        </authorList>
    </citation>
    <scope>NUCLEOTIDE SEQUENCE</scope>
</reference>
<dbReference type="AlphaFoldDB" id="A0A9N7NGF0"/>
<feature type="region of interest" description="Disordered" evidence="1">
    <location>
        <begin position="21"/>
        <end position="96"/>
    </location>
</feature>
<organism evidence="2 3">
    <name type="scientific">Striga hermonthica</name>
    <name type="common">Purple witchweed</name>
    <name type="synonym">Buchnera hermonthica</name>
    <dbReference type="NCBI Taxonomy" id="68872"/>
    <lineage>
        <taxon>Eukaryota</taxon>
        <taxon>Viridiplantae</taxon>
        <taxon>Streptophyta</taxon>
        <taxon>Embryophyta</taxon>
        <taxon>Tracheophyta</taxon>
        <taxon>Spermatophyta</taxon>
        <taxon>Magnoliopsida</taxon>
        <taxon>eudicotyledons</taxon>
        <taxon>Gunneridae</taxon>
        <taxon>Pentapetalae</taxon>
        <taxon>asterids</taxon>
        <taxon>lamiids</taxon>
        <taxon>Lamiales</taxon>
        <taxon>Orobanchaceae</taxon>
        <taxon>Buchnereae</taxon>
        <taxon>Striga</taxon>
    </lineage>
</organism>
<keyword evidence="3" id="KW-1185">Reference proteome</keyword>
<dbReference type="Proteomes" id="UP001153555">
    <property type="component" value="Unassembled WGS sequence"/>
</dbReference>
<dbReference type="PANTHER" id="PTHR36410:SF1">
    <property type="entry name" value="EXPRESSED PROTEIN"/>
    <property type="match status" value="1"/>
</dbReference>
<evidence type="ECO:0000256" key="1">
    <source>
        <dbReference type="SAM" id="MobiDB-lite"/>
    </source>
</evidence>
<accession>A0A9N7NGF0</accession>